<evidence type="ECO:0000256" key="2">
    <source>
        <dbReference type="ARBA" id="ARBA00022730"/>
    </source>
</evidence>
<dbReference type="GO" id="GO:1990904">
    <property type="term" value="C:ribonucleoprotein complex"/>
    <property type="evidence" value="ECO:0007669"/>
    <property type="project" value="UniProtKB-KW"/>
</dbReference>
<dbReference type="PANTHER" id="PTHR11620">
    <property type="entry name" value="60S RIBOSOMAL PROTEIN L23A"/>
    <property type="match status" value="1"/>
</dbReference>
<comment type="subunit">
    <text evidence="6">Part of the 50S ribosomal subunit. Contacts protein L29, and trigger factor when it is bound to the ribosome.</text>
</comment>
<dbReference type="AlphaFoldDB" id="A0A7R6W0M0"/>
<comment type="similarity">
    <text evidence="1 6">Belongs to the universal ribosomal protein uL23 family.</text>
</comment>
<evidence type="ECO:0000313" key="7">
    <source>
        <dbReference type="EMBL" id="BCG49450.1"/>
    </source>
</evidence>
<evidence type="ECO:0000256" key="5">
    <source>
        <dbReference type="ARBA" id="ARBA00023274"/>
    </source>
</evidence>
<name>A0A7R6W0M0_9PROT</name>
<dbReference type="GO" id="GO:0005840">
    <property type="term" value="C:ribosome"/>
    <property type="evidence" value="ECO:0007669"/>
    <property type="project" value="UniProtKB-KW"/>
</dbReference>
<protein>
    <recommendedName>
        <fullName evidence="6">Large ribosomal subunit protein uL23</fullName>
    </recommendedName>
</protein>
<dbReference type="SUPFAM" id="SSF54189">
    <property type="entry name" value="Ribosomal proteins S24e, L23 and L15e"/>
    <property type="match status" value="1"/>
</dbReference>
<dbReference type="InterPro" id="IPR012677">
    <property type="entry name" value="Nucleotide-bd_a/b_plait_sf"/>
</dbReference>
<dbReference type="KEGG" id="parm:PADco_0300"/>
<dbReference type="GO" id="GO:0006412">
    <property type="term" value="P:translation"/>
    <property type="evidence" value="ECO:0007669"/>
    <property type="project" value="UniProtKB-UniRule"/>
</dbReference>
<gene>
    <name evidence="6 7" type="primary">rplW</name>
    <name evidence="7" type="ORF">PADco_0300</name>
</gene>
<dbReference type="Pfam" id="PF00276">
    <property type="entry name" value="Ribosomal_L23"/>
    <property type="match status" value="1"/>
</dbReference>
<proteinExistence type="inferred from homology"/>
<dbReference type="InterPro" id="IPR012678">
    <property type="entry name" value="Ribosomal_uL23/eL15/eS24_sf"/>
</dbReference>
<dbReference type="NCBIfam" id="NF004359">
    <property type="entry name" value="PRK05738.1-3"/>
    <property type="match status" value="1"/>
</dbReference>
<dbReference type="InterPro" id="IPR013025">
    <property type="entry name" value="Ribosomal_uL23-like"/>
</dbReference>
<comment type="function">
    <text evidence="6">One of the early assembly proteins it binds 23S rRNA. One of the proteins that surrounds the polypeptide exit tunnel on the outside of the ribosome. Forms the main docking site for trigger factor binding to the ribosome.</text>
</comment>
<keyword evidence="3 6" id="KW-0694">RNA-binding</keyword>
<keyword evidence="8" id="KW-1185">Reference proteome</keyword>
<dbReference type="Proteomes" id="UP000595708">
    <property type="component" value="Chromosome"/>
</dbReference>
<evidence type="ECO:0000256" key="4">
    <source>
        <dbReference type="ARBA" id="ARBA00022980"/>
    </source>
</evidence>
<dbReference type="GO" id="GO:0003735">
    <property type="term" value="F:structural constituent of ribosome"/>
    <property type="evidence" value="ECO:0007669"/>
    <property type="project" value="InterPro"/>
</dbReference>
<dbReference type="RefSeq" id="WP_201329793.1">
    <property type="nucleotide sequence ID" value="NZ_AP023215.1"/>
</dbReference>
<keyword evidence="4 6" id="KW-0689">Ribosomal protein</keyword>
<evidence type="ECO:0000313" key="8">
    <source>
        <dbReference type="Proteomes" id="UP000595708"/>
    </source>
</evidence>
<sequence length="111" mass="13136">MSINIKYNKERLMKILLFPIISEKATFVYKKNKQIIFCVMRDATKLEIKAAIELFFKVKIKAVQVVNRLGKQKRSGKNIGRRKHMRHAFICLYPDQEIDFIKKGEIINDSY</sequence>
<evidence type="ECO:0000256" key="3">
    <source>
        <dbReference type="ARBA" id="ARBA00022884"/>
    </source>
</evidence>
<evidence type="ECO:0000256" key="6">
    <source>
        <dbReference type="HAMAP-Rule" id="MF_01369"/>
    </source>
</evidence>
<organism evidence="7 8">
    <name type="scientific">Candidatus Profftella armatura</name>
    <name type="common">Diaphorina cf. continua</name>
    <dbReference type="NCBI Taxonomy" id="2661583"/>
    <lineage>
        <taxon>Bacteria</taxon>
        <taxon>Pseudomonadati</taxon>
        <taxon>Pseudomonadota</taxon>
        <taxon>Betaproteobacteria</taxon>
        <taxon>Candidatus Profftella</taxon>
    </lineage>
</organism>
<dbReference type="FunFam" id="3.30.70.330:FF:000001">
    <property type="entry name" value="50S ribosomal protein L23"/>
    <property type="match status" value="1"/>
</dbReference>
<dbReference type="GO" id="GO:0019843">
    <property type="term" value="F:rRNA binding"/>
    <property type="evidence" value="ECO:0007669"/>
    <property type="project" value="UniProtKB-UniRule"/>
</dbReference>
<keyword evidence="2 6" id="KW-0699">rRNA-binding</keyword>
<dbReference type="Gene3D" id="3.30.70.330">
    <property type="match status" value="1"/>
</dbReference>
<reference evidence="7 8" key="1">
    <citation type="journal article" date="2020" name="Genome Biol. Evol.">
        <title>Comparative Genomics Underlines Multiple Roles of Profftella, an Obligate Symbiont of Psyllids: Providing Toxins, Vitamins, and Carotenoids.</title>
        <authorList>
            <person name="Nakabachi A."/>
            <person name="Piel J."/>
            <person name="Malenovsky I."/>
            <person name="Hirose Y."/>
        </authorList>
    </citation>
    <scope>NUCLEOTIDE SEQUENCE [LARGE SCALE GENOMIC DNA]</scope>
    <source>
        <strain evidence="7 8">Dco</strain>
    </source>
</reference>
<dbReference type="EMBL" id="AP023215">
    <property type="protein sequence ID" value="BCG49450.1"/>
    <property type="molecule type" value="Genomic_DNA"/>
</dbReference>
<dbReference type="HAMAP" id="MF_01369_B">
    <property type="entry name" value="Ribosomal_uL23_B"/>
    <property type="match status" value="1"/>
</dbReference>
<dbReference type="NCBIfam" id="NF004363">
    <property type="entry name" value="PRK05738.2-4"/>
    <property type="match status" value="1"/>
</dbReference>
<keyword evidence="5 6" id="KW-0687">Ribonucleoprotein</keyword>
<evidence type="ECO:0000256" key="1">
    <source>
        <dbReference type="ARBA" id="ARBA00006700"/>
    </source>
</evidence>
<accession>A0A7R6W0M0</accession>